<evidence type="ECO:0000256" key="32">
    <source>
        <dbReference type="HAMAP-Rule" id="MF_04083"/>
    </source>
</evidence>
<evidence type="ECO:0000259" key="36">
    <source>
        <dbReference type="Pfam" id="PF00517"/>
    </source>
</evidence>
<dbReference type="InterPro" id="IPR000328">
    <property type="entry name" value="GP41-like"/>
</dbReference>
<keyword evidence="14 32" id="KW-0812">Transmembrane</keyword>
<feature type="region of interest" description="Disordered" evidence="34">
    <location>
        <begin position="713"/>
        <end position="733"/>
    </location>
</feature>
<dbReference type="InterPro" id="IPR036377">
    <property type="entry name" value="Gp120_core_sf"/>
</dbReference>
<comment type="miscellaneous">
    <text evidence="32">HIV-1 lineages are divided in three main groups, M (for Major), O (for Outlier), and N (for New, or Non-M, Non-O). The vast majority of strains found worldwide belong to the group M. Group O seems to be endemic to and largely confined to Cameroon and neighboring countries in West Central Africa, where these viruses represent a small minority of HIV-1 strains. The group N is represented by a limited number of isolates from Cameroonian persons. The group M is further subdivided in 9 clades or subtypes (A to D, F to H, J and K).</text>
</comment>
<evidence type="ECO:0000256" key="10">
    <source>
        <dbReference type="ARBA" id="ARBA00022570"/>
    </source>
</evidence>
<evidence type="ECO:0000256" key="11">
    <source>
        <dbReference type="ARBA" id="ARBA00022581"/>
    </source>
</evidence>
<evidence type="ECO:0000256" key="14">
    <source>
        <dbReference type="ARBA" id="ARBA00022692"/>
    </source>
</evidence>
<name>G3E9L1_HV1</name>
<evidence type="ECO:0000256" key="25">
    <source>
        <dbReference type="ARBA" id="ARBA00023136"/>
    </source>
</evidence>
<dbReference type="SUPFAM" id="SSF56502">
    <property type="entry name" value="gp120 core"/>
    <property type="match status" value="2"/>
</dbReference>
<evidence type="ECO:0000256" key="1">
    <source>
        <dbReference type="ARBA" id="ARBA00004402"/>
    </source>
</evidence>
<dbReference type="FunFam" id="1.20.5.490:FF:000001">
    <property type="entry name" value="Envelope glycoprotein gp160"/>
    <property type="match status" value="1"/>
</dbReference>
<feature type="domain" description="Retroviral envelope protein GP41-like" evidence="36">
    <location>
        <begin position="521"/>
        <end position="711"/>
    </location>
</feature>
<comment type="subunit">
    <text evidence="32">The mature envelope protein (Env) consists of a homotrimer of non-covalently associated gp120-gp41 heterodimers. The resulting complex protrudes from the virus surface as a spike. There seems to be as few as 10 spikes on the average virion. Surface protein gp120 interacts with host CD4, CCR5 and CXCR4. Gp120 also interacts with the C-type lectins CD209/DC-SIGN and CLEC4M/DC-SIGNR (collectively referred to as DC-SIGN(R)). Gp120 and gp41 interact with GalCer. Gp120 interacts with host ITGA4/ITGB7 complex; on CD4+ T-cells, this interaction results in rapid activation of integrin ITGAL/LFA-1, which facilitates efficient cell-to-cell spreading of HIV-1. Gp120 interacts with cell-associated heparan sulfate; this interaction increases virus infectivity on permissive cells and may be involved in infection of CD4- cells.</text>
</comment>
<dbReference type="GO" id="GO:0052031">
    <property type="term" value="P:symbiont-mediated perturbation of host defense response"/>
    <property type="evidence" value="ECO:0007669"/>
    <property type="project" value="UniProtKB-UniRule"/>
</dbReference>
<dbReference type="GO" id="GO:0005198">
    <property type="term" value="F:structural molecule activity"/>
    <property type="evidence" value="ECO:0007669"/>
    <property type="project" value="UniProtKB-UniRule"/>
</dbReference>
<evidence type="ECO:0000256" key="3">
    <source>
        <dbReference type="ARBA" id="ARBA00004505"/>
    </source>
</evidence>
<evidence type="ECO:0000256" key="29">
    <source>
        <dbReference type="ARBA" id="ARBA00023280"/>
    </source>
</evidence>
<keyword evidence="8 32" id="KW-1170">Fusion of virus membrane with host endosomal membrane</keyword>
<protein>
    <recommendedName>
        <fullName evidence="32">Envelope glycoprotein gp160</fullName>
    </recommendedName>
    <alternativeName>
        <fullName evidence="32">Env polyprotein</fullName>
    </alternativeName>
    <component>
        <recommendedName>
            <fullName evidence="32">Surface protein gp120</fullName>
            <shortName evidence="32">SU</shortName>
        </recommendedName>
        <alternativeName>
            <fullName evidence="32">Glycoprotein 120</fullName>
            <shortName evidence="32">gp120</shortName>
        </alternativeName>
    </component>
    <component>
        <recommendedName>
            <fullName evidence="32">Transmembrane protein gp41</fullName>
            <shortName evidence="32">TM</shortName>
        </recommendedName>
        <alternativeName>
            <fullName evidence="32">Glycoprotein 41</fullName>
            <shortName evidence="32">gp41</shortName>
        </alternativeName>
    </component>
</protein>
<dbReference type="GO" id="GO:0019082">
    <property type="term" value="P:viral protein processing"/>
    <property type="evidence" value="ECO:0007669"/>
    <property type="project" value="UniProtKB-UniRule"/>
</dbReference>
<dbReference type="Gene3D" id="1.20.5.490">
    <property type="entry name" value="Single helix bin"/>
    <property type="match status" value="1"/>
</dbReference>
<keyword evidence="22 32" id="KW-1133">Transmembrane helix</keyword>
<keyword evidence="16 32" id="KW-0732">Signal</keyword>
<comment type="PTM">
    <text evidence="32">Specific enzymatic cleavages in vivo yield mature proteins. Envelope glycoproteins are synthesized as a inactive precursor that is heavily N-glycosylated and processed likely by host cell furin in the Golgi to yield the mature SU and TM proteins. The cleavage site between SU and TM requires the minimal sequence [KR]-X-[KR]-R. About 2 of the 9 disulfide bonds of gp41 are reduced by P4HB/PDI, following binding to CD4 receptor.</text>
</comment>
<feature type="coiled-coil region" evidence="32">
    <location>
        <begin position="624"/>
        <end position="658"/>
    </location>
</feature>
<feature type="chain" id="PRO_5023563487" description="Transmembrane protein gp41" evidence="32">
    <location>
        <begin position="503"/>
        <end position="847"/>
    </location>
</feature>
<evidence type="ECO:0000256" key="18">
    <source>
        <dbReference type="ARBA" id="ARBA00022844"/>
    </source>
</evidence>
<dbReference type="GO" id="GO:0055036">
    <property type="term" value="C:virion membrane"/>
    <property type="evidence" value="ECO:0007669"/>
    <property type="project" value="UniProtKB-SubCell"/>
</dbReference>
<gene>
    <name evidence="32 37" type="primary">env</name>
</gene>
<feature type="transmembrane region" description="Helical" evidence="33">
    <location>
        <begin position="669"/>
        <end position="696"/>
    </location>
</feature>
<dbReference type="GO" id="GO:0039654">
    <property type="term" value="P:fusion of virus membrane with host endosome membrane"/>
    <property type="evidence" value="ECO:0007669"/>
    <property type="project" value="UniProtKB-UniRule"/>
</dbReference>
<keyword evidence="18 32" id="KW-0946">Virion</keyword>
<keyword evidence="26 32" id="KW-0564">Palmitate</keyword>
<keyword evidence="21 32" id="KW-1164">Virus endocytosis by host</keyword>
<evidence type="ECO:0000256" key="26">
    <source>
        <dbReference type="ARBA" id="ARBA00023139"/>
    </source>
</evidence>
<keyword evidence="19 32" id="KW-1043">Host membrane</keyword>
<dbReference type="SUPFAM" id="SSF58069">
    <property type="entry name" value="Virus ectodomain"/>
    <property type="match status" value="1"/>
</dbReference>
<evidence type="ECO:0000256" key="4">
    <source>
        <dbReference type="ARBA" id="ARBA00004563"/>
    </source>
</evidence>
<evidence type="ECO:0000256" key="22">
    <source>
        <dbReference type="ARBA" id="ARBA00022989"/>
    </source>
</evidence>
<sequence>MRVRGIQRNWPQWWIWGILGFWMLIICSVRGKLWVTVYYGVPVWKEATTTLFCASDAKSYEAEAHNIWATHACVPTDPNPQEIKLENVTENFNMWKNNMVEQMHEDIISLWDQSLKPCVRLTPLCVTLNCTEWKANDTMTNATEDIGMKNCSFNITTELRDRKKKTYALFYKLDVVQINDTNSSNNSSYILINCNTSSITQACPKISFEPIPIHYCAPAGFAILKCNNKTFNGTGPCKNVSTVQCTHGIRPVVSTQLLLNGSLAEEEIIIRSENITNNAKIIIVQLKESVTINCTRPYNNTRTSEHMGPGRAFFTTKITGDIRQAHCSISEREWNKTLQQVAKKLRDILHTEKIIFKPSSGGDPEITTHSFNCGGEFFYCNTSGLFNNSEWTDTTPNTTSNGTIILPCRIKQFINLWQGVGRAMYAPPIQGLIRCSSNITGLLLTRDGGNNKSSLNETFRPGGGDMRDNWRSELYKYKVVRIEPLGLAPTSAKRRVVEREKRAIGLGAVFLGFLGAAGSTMGAASLMLTVQAKQLLSGIVQQQNNLLRAIEAQQHLLQLTVWGIKQLQARVLAVERYLRDQQLLGVWGCSGKLICTTNVPWNSSWSNKSVKEIWDKMTWMEWEREIDNYTGLIYTLIEESQIQQEKNEQELLQLDKWASLWNWFDITQWLWYIRIFIMIVGGLIGLRIVFAVLSLVNRVRQGYSPLSFQTLLPAPRGPDRPEGIEEEGGEQGRGRSIRLVNGLSALIWDDLRNLCLFSYHRLRDLTLIATRIVKLLGRRGWEAIKYLWSLLLYWIQELKNSAISLLNATAITVAEGTDRVIEIVQRAGRAVLNIPRRIRQGLERALL</sequence>
<comment type="PTM">
    <text evidence="32">Palmitoylation of the transmembrane protein and of Env polyprotein (prior to its proteolytic cleavage) is essential for their association with host cell membrane lipid rafts. Palmitoylation is therefore required for envelope trafficking to classical lipid rafts, but not for viral replication.</text>
</comment>
<feature type="region of interest" description="MPER; binding to GalCer" evidence="32">
    <location>
        <begin position="653"/>
        <end position="674"/>
    </location>
</feature>
<feature type="transmembrane region" description="Helical" evidence="33">
    <location>
        <begin position="12"/>
        <end position="29"/>
    </location>
</feature>
<evidence type="ECO:0000256" key="30">
    <source>
        <dbReference type="ARBA" id="ARBA00023288"/>
    </source>
</evidence>
<evidence type="ECO:0000256" key="19">
    <source>
        <dbReference type="ARBA" id="ARBA00022870"/>
    </source>
</evidence>
<evidence type="ECO:0000256" key="23">
    <source>
        <dbReference type="ARBA" id="ARBA00023046"/>
    </source>
</evidence>
<dbReference type="EMBL" id="HQ659625">
    <property type="protein sequence ID" value="AEN25393.1"/>
    <property type="molecule type" value="Genomic_RNA"/>
</dbReference>
<feature type="topological domain" description="Cytoplasmic" evidence="32">
    <location>
        <begin position="697"/>
        <end position="847"/>
    </location>
</feature>
<feature type="transmembrane region" description="Helical" evidence="33">
    <location>
        <begin position="503"/>
        <end position="528"/>
    </location>
</feature>
<feature type="domain" description="Human immunodeficiency virus 1 envelope glycoprotein Gp120" evidence="35">
    <location>
        <begin position="33"/>
        <end position="141"/>
    </location>
</feature>
<evidence type="ECO:0000313" key="37">
    <source>
        <dbReference type="EMBL" id="AEN25393.1"/>
    </source>
</evidence>
<comment type="subcellular location">
    <molecule>Surface protein gp120</molecule>
    <subcellularLocation>
        <location evidence="32">Virion membrane</location>
        <topology evidence="32">Peripheral membrane protein</topology>
    </subcellularLocation>
    <subcellularLocation>
        <location evidence="32">Host cell membrane</location>
        <topology evidence="32">Peripheral membrane protein</topology>
    </subcellularLocation>
    <subcellularLocation>
        <location evidence="32">Host endosome membrane</location>
        <topology evidence="32">Single-pass type I membrane protein</topology>
    </subcellularLocation>
    <text evidence="32">The surface protein is not anchored to the viral envelope, but associates with the extravirion surface through its binding to TM. It is probably concentrated at the site of budding and incorporated into the virions possibly by contacts between the cytoplasmic tail of Env and the N-terminus of Gag.</text>
</comment>
<keyword evidence="25 32" id="KW-0472">Membrane</keyword>
<dbReference type="CDD" id="cd09909">
    <property type="entry name" value="HIV-1-like_HR1-HR2"/>
    <property type="match status" value="1"/>
</dbReference>
<feature type="site" description="Cleavage; by host furin" evidence="32">
    <location>
        <begin position="502"/>
        <end position="503"/>
    </location>
</feature>
<dbReference type="Gene3D" id="1.10.287.210">
    <property type="match status" value="1"/>
</dbReference>
<dbReference type="HAMAP" id="MF_04083">
    <property type="entry name" value="HIV_ENV"/>
    <property type="match status" value="1"/>
</dbReference>
<comment type="domain">
    <text evidence="32">The membrane proximal external region (MPER) present in gp41 is a tryptophan-rich region recognized by the antibodies 2F5, Z13, and 4E10. MPER seems to play a role in fusion.</text>
</comment>
<comment type="domain">
    <text evidence="32">The CD4-binding region is targeted by the antibody b12.</text>
</comment>
<keyword evidence="24 32" id="KW-0175">Coiled coil</keyword>
<keyword evidence="31 32" id="KW-1160">Virus entry into host cell</keyword>
<evidence type="ECO:0000256" key="34">
    <source>
        <dbReference type="SAM" id="MobiDB-lite"/>
    </source>
</evidence>
<feature type="short sequence motif" description="Di-leucine internalization motif" evidence="32">
    <location>
        <begin position="846"/>
        <end position="847"/>
    </location>
</feature>
<keyword evidence="27 32" id="KW-1015">Disulfide bond</keyword>
<evidence type="ECO:0000256" key="33">
    <source>
        <dbReference type="RuleBase" id="RU363095"/>
    </source>
</evidence>
<evidence type="ECO:0000256" key="15">
    <source>
        <dbReference type="ARBA" id="ARBA00022703"/>
    </source>
</evidence>
<comment type="function">
    <text evidence="32">Transmembrane protein gp41: Acts as a class I viral fusion protein. Under the current model, the protein has at least 3 conformational states: pre-fusion native state, pre-hairpin intermediate state, and post-fusion hairpin state. During fusion of viral and target intracellular membranes, the coiled coil regions (heptad repeats) assume a trimer-of-hairpins structure, positioning the fusion peptide in close proximity to the C-terminal region of the ectodomain. The formation of this structure appears to drive apposition and subsequent fusion of viral and target cell membranes. Complete fusion occurs in host cell endosomes and is dynamin-dependent, however some lipid transfer might occur at the plasma membrane. The virus undergoes clathrin-dependent internalization long before endosomal fusion, thus minimizing the surface exposure of conserved viral epitopes during fusion and reducing the efficacy of inhibitors targeting these epitopes. Membranes fusion leads to delivery of the nucleocapsid into the cytoplasm.</text>
</comment>
<comment type="function">
    <text evidence="32">Surface protein gp120: Attaches the virus to the host lymphoid cell by binding to the primary receptor CD4. This interaction induces a structural rearrangement creating a high affinity binding site for a chemokine coreceptor like CXCR4 and/or CCR5. Acts as a ligand for CD209/DC-SIGN and CLEC4M/DC-SIGNR, which are respectively found on dendritic cells (DCs), and on endothelial cells of liver sinusoids and lymph node sinuses. These interactions allow capture of viral particles at mucosal surfaces by these cells and subsequent transmission to permissive cells. HIV subverts the migration properties of dendritic cells to gain access to CD4+ T-cells in lymph nodes. Virus transmission to permissive T-cells occurs either in trans (without DCs infection, through viral capture and transmission), or in cis (following DCs productive infection, through the usual CD4-gp120 interaction), thereby inducing a robust infection. In trans infection, bound virions remain infectious over days and it is proposed that they are not degraded, but protected in non-lysosomal acidic organelles within the DCs close to the cell membrane thus contributing to the viral infectious potential during DCs' migration from the periphery to the lymphoid tissues. On arrival at lymphoid tissues, intact virions recycle back to DCs' cell surface allowing virus transmission to CD4+ T-cells.</text>
</comment>
<keyword evidence="17 32" id="KW-1161">Viral attachment to host cell</keyword>
<feature type="region of interest" description="Fusion peptide" evidence="32">
    <location>
        <begin position="503"/>
        <end position="523"/>
    </location>
</feature>
<dbReference type="GO" id="GO:1903908">
    <property type="term" value="P:positive regulation of plasma membrane raft polarization"/>
    <property type="evidence" value="ECO:0007669"/>
    <property type="project" value="UniProtKB-UniRule"/>
</dbReference>
<evidence type="ECO:0000256" key="5">
    <source>
        <dbReference type="ARBA" id="ARBA00004578"/>
    </source>
</evidence>
<feature type="disulfide bond" evidence="32">
    <location>
        <begin position="53"/>
        <end position="73"/>
    </location>
</feature>
<evidence type="ECO:0000256" key="24">
    <source>
        <dbReference type="ARBA" id="ARBA00023054"/>
    </source>
</evidence>
<organism evidence="37">
    <name type="scientific">Human immunodeficiency virus type 1</name>
    <name type="common">HIV-1</name>
    <dbReference type="NCBI Taxonomy" id="11676"/>
    <lineage>
        <taxon>Viruses</taxon>
        <taxon>Riboviria</taxon>
        <taxon>Pararnavirae</taxon>
        <taxon>Artverviricota</taxon>
        <taxon>Revtraviricetes</taxon>
        <taxon>Ortervirales</taxon>
        <taxon>Retroviridae</taxon>
        <taxon>Orthoretrovirinae</taxon>
        <taxon>Lentivirus</taxon>
        <taxon>Lentivirus humimdef1</taxon>
    </lineage>
</organism>
<accession>G3E9L1</accession>
<evidence type="ECO:0000256" key="31">
    <source>
        <dbReference type="ARBA" id="ARBA00023296"/>
    </source>
</evidence>
<keyword evidence="28 32" id="KW-0325">Glycoprotein</keyword>
<keyword evidence="13 32" id="KW-0165">Cleavage on pair of basic residues</keyword>
<feature type="disulfide bond" evidence="32">
    <location>
        <begin position="216"/>
        <end position="245"/>
    </location>
</feature>
<comment type="domain">
    <text evidence="32">The YXXL motif is involved in determining the exact site of viral release at the surface of infected mononuclear cells and promotes endocytosis. YXXL and di-leucine endocytosis motifs interact directly or indirectly with the clathrin adapter complexes, opperate independently, and their activities are not additive.</text>
</comment>
<evidence type="ECO:0000256" key="16">
    <source>
        <dbReference type="ARBA" id="ARBA00022729"/>
    </source>
</evidence>
<feature type="domain" description="Human immunodeficiency virus 1 envelope glycoprotein Gp120" evidence="35">
    <location>
        <begin position="148"/>
        <end position="502"/>
    </location>
</feature>
<keyword evidence="10 32" id="KW-1165">Clathrin-mediated endocytosis of virus by host</keyword>
<feature type="chain" id="PRO_5023563486" description="Envelope glycoprotein gp160" evidence="32">
    <location>
        <begin position="32"/>
        <end position="847"/>
    </location>
</feature>
<evidence type="ECO:0000256" key="7">
    <source>
        <dbReference type="ARBA" id="ARBA00022506"/>
    </source>
</evidence>
<dbReference type="FunFam" id="2.170.40.20:FF:000002">
    <property type="entry name" value="Envelope glycoprotein gp160"/>
    <property type="match status" value="1"/>
</dbReference>
<comment type="miscellaneous">
    <text evidence="32">Inhibitors targeting HIV-1 viral envelope proteins are used as antiretroviral drugs. Attachment of virions to the cell surface via non-specific interactions and CD4 binding can be blocked by inhibitors that include cyanovirin-N, cyclotriazadisulfonamide analogs, PRO 2000, TNX 355 and PRO 542. In addition, BMS 806 can block CD4-induced conformational changes. Env interactions with the coreceptor molecules can be targeted by CCR5 antagonists including SCH-D, maraviroc (UK 427857) and aplaviroc (GW 873140), and the CXCR4 antagonist AMD 070. Fusion of viral and cellular membranes can be inhibited by peptides such as enfuvirtide and tifuvirtide (T 1249). Resistance to inhibitors associated with mutations in Env are observed. Most of the time, single mutations confer only a modest reduction in drug susceptibility. Combination of several mutations is usually required to develop a high-level drug resistance.</text>
</comment>
<keyword evidence="12 32" id="KW-1162">Viral penetration into host cytoplasm</keyword>
<feature type="short sequence motif" description="YXXL motif; contains endocytosis signal" evidence="32">
    <location>
        <begin position="703"/>
        <end position="706"/>
    </location>
</feature>
<comment type="caution">
    <text evidence="32 33">Lacks conserved residue(s) required for the propagation of feature annotation.</text>
</comment>
<dbReference type="GO" id="GO:0075512">
    <property type="term" value="P:clathrin-dependent endocytosis of virus by host cell"/>
    <property type="evidence" value="ECO:0007669"/>
    <property type="project" value="UniProtKB-UniRule"/>
</dbReference>
<dbReference type="FunFam" id="1.10.287.210:FF:000001">
    <property type="entry name" value="Envelope glycoprotein gp160"/>
    <property type="match status" value="1"/>
</dbReference>
<evidence type="ECO:0000256" key="9">
    <source>
        <dbReference type="ARBA" id="ARBA00022511"/>
    </source>
</evidence>
<comment type="subcellular location">
    <molecule>Transmembrane protein gp41</molecule>
    <subcellularLocation>
        <location evidence="32">Virion membrane</location>
        <topology evidence="32">Single-pass type I membrane protein</topology>
    </subcellularLocation>
    <subcellularLocation>
        <location evidence="32">Host cell membrane</location>
        <topology evidence="32">Single-pass type I membrane protein</topology>
    </subcellularLocation>
    <subcellularLocation>
        <location evidence="32">Host endosome membrane</location>
        <topology evidence="32">Single-pass type I membrane protein</topology>
    </subcellularLocation>
    <text evidence="32">It is probably concentrated at the site of budding and incorporated into the virions possibly by contacts between the cytoplasmic tail of Env and the N-terminus of Gag.</text>
</comment>
<evidence type="ECO:0000256" key="13">
    <source>
        <dbReference type="ARBA" id="ARBA00022685"/>
    </source>
</evidence>
<keyword evidence="15 32" id="KW-0053">Apoptosis</keyword>
<feature type="region of interest" description="Immunosuppression" evidence="32">
    <location>
        <begin position="565"/>
        <end position="583"/>
    </location>
</feature>
<evidence type="ECO:0000256" key="27">
    <source>
        <dbReference type="ARBA" id="ARBA00023157"/>
    </source>
</evidence>
<comment type="domain">
    <text evidence="32 33">The 17 amino acids long immunosuppressive region is present in many retroviral envelope proteins. Synthetic peptides derived from this relatively conserved sequence inhibit immune function in vitro and in vivo.</text>
</comment>
<keyword evidence="30 32" id="KW-0449">Lipoprotein</keyword>
<dbReference type="GO" id="GO:0019064">
    <property type="term" value="P:fusion of virus membrane with host plasma membrane"/>
    <property type="evidence" value="ECO:0007669"/>
    <property type="project" value="UniProtKB-UniRule"/>
</dbReference>
<evidence type="ECO:0000256" key="17">
    <source>
        <dbReference type="ARBA" id="ARBA00022804"/>
    </source>
</evidence>
<feature type="lipid moiety-binding region" description="S-palmitoyl cysteine; by host" evidence="32">
    <location>
        <position position="755"/>
    </location>
</feature>
<comment type="similarity">
    <text evidence="32">Belongs to the HIV-1 env protein family.</text>
</comment>
<reference evidence="37" key="1">
    <citation type="journal article" date="2011" name="Virology">
        <title>Defining the human immunodeficiency virus type 1 transmission genetic bottleneck in a region with multiple circulating subtypes and recombinant forms.</title>
        <authorList>
            <person name="Nofemela A."/>
            <person name="Bandawe G."/>
            <person name="Thebus R."/>
            <person name="Marais J."/>
            <person name="Wood N."/>
            <person name="Hoffmann O."/>
            <person name="Maboko L."/>
            <person name="Hoelscher M."/>
            <person name="Woodman Z."/>
            <person name="Williamson C."/>
        </authorList>
    </citation>
    <scope>NUCLEOTIDE SEQUENCE</scope>
    <source>
        <strain evidence="37">54-F4_D7</strain>
    </source>
</reference>
<keyword evidence="20 32" id="KW-0261">Viral envelope protein</keyword>
<keyword evidence="29 32" id="KW-0899">Viral immunoevasion</keyword>
<feature type="disulfide bond" evidence="32">
    <location>
        <begin position="226"/>
        <end position="237"/>
    </location>
</feature>
<evidence type="ECO:0000256" key="2">
    <source>
        <dbReference type="ARBA" id="ARBA00004433"/>
    </source>
</evidence>
<evidence type="ECO:0000256" key="12">
    <source>
        <dbReference type="ARBA" id="ARBA00022595"/>
    </source>
</evidence>
<evidence type="ECO:0000256" key="6">
    <source>
        <dbReference type="ARBA" id="ARBA00004650"/>
    </source>
</evidence>
<comment type="function">
    <text evidence="32">Envelope glycoprotein gp160: Oligomerizes in the host endoplasmic reticulum into predominantly trimers. In a second time, gp160 transits in the host Golgi, where glycosylation is completed. The precursor is then proteolytically cleaved in the trans-Golgi and thereby activated by cellular furin or furin-like proteases to produce gp120 and gp41.</text>
</comment>
<dbReference type="GO" id="GO:0019031">
    <property type="term" value="C:viral envelope"/>
    <property type="evidence" value="ECO:0007669"/>
    <property type="project" value="UniProtKB-KW"/>
</dbReference>
<feature type="disulfide bond" evidence="32">
    <location>
        <begin position="589"/>
        <end position="595"/>
    </location>
</feature>
<keyword evidence="11 32" id="KW-0945">Host-virus interaction</keyword>
<evidence type="ECO:0000256" key="28">
    <source>
        <dbReference type="ARBA" id="ARBA00023180"/>
    </source>
</evidence>
<feature type="region of interest" description="CD4-binding loop" evidence="32">
    <location>
        <begin position="359"/>
        <end position="369"/>
    </location>
</feature>
<evidence type="ECO:0000256" key="8">
    <source>
        <dbReference type="ARBA" id="ARBA00022510"/>
    </source>
</evidence>
<comment type="PTM">
    <text evidence="32">Highly glycosylated by host. The high number of glycan on the protein is reffered to as 'glycan shield' because it contributes to hide protein sequence from adaptive immune system.</text>
</comment>
<keyword evidence="23 32" id="KW-1039">Host endosome</keyword>
<dbReference type="Pfam" id="PF00517">
    <property type="entry name" value="GP41"/>
    <property type="match status" value="1"/>
</dbReference>
<dbReference type="Pfam" id="PF00516">
    <property type="entry name" value="GP120"/>
    <property type="match status" value="2"/>
</dbReference>
<evidence type="ECO:0000256" key="20">
    <source>
        <dbReference type="ARBA" id="ARBA00022879"/>
    </source>
</evidence>
<dbReference type="GO" id="GO:0044175">
    <property type="term" value="C:host cell endosome membrane"/>
    <property type="evidence" value="ECO:0007669"/>
    <property type="project" value="UniProtKB-SubCell"/>
</dbReference>
<dbReference type="GO" id="GO:0016020">
    <property type="term" value="C:membrane"/>
    <property type="evidence" value="ECO:0007669"/>
    <property type="project" value="UniProtKB-UniRule"/>
</dbReference>
<proteinExistence type="inferred from homology"/>
<comment type="domain">
    <text evidence="32">Some of the most genetically diverse regions of the viral genome are present in Env. They are called variable regions 1 through 5 (V1 through V5). Coreceptor usage of gp120 is determined mainly by the primary structure of the third variable region (V3) in the outer domain of gp120. The sequence of V3 determines which coreceptor, CCR5 and/or CXCR4 (corresponding to R5/macrophage, X4/T cell and R5X4/T cell and macrophage tropism), is used to trigger the fusion potential of the Env complex, and hence which cells the virus can infect. Binding to CCR5 involves a region adjacent in addition to V3.</text>
</comment>
<organismHost>
    <name type="scientific">Homo sapiens</name>
    <name type="common">Human</name>
    <dbReference type="NCBI Taxonomy" id="9606"/>
</organismHost>
<comment type="subcellular location">
    <subcellularLocation>
        <location evidence="3">Host cell membrane</location>
        <topology evidence="3">Peripheral membrane protein</topology>
    </subcellularLocation>
    <subcellularLocation>
        <location evidence="1">Host cell membrane</location>
        <topology evidence="1">Single-pass type I membrane protein</topology>
    </subcellularLocation>
    <subcellularLocation>
        <location evidence="2">Host endosome membrane</location>
        <topology evidence="2">Peripheral membrane protein</topology>
    </subcellularLocation>
    <subcellularLocation>
        <location evidence="5">Host endosome membrane</location>
        <topology evidence="5">Single-pass type I membrane protein</topology>
    </subcellularLocation>
    <subcellularLocation>
        <location evidence="6">Virion membrane</location>
        <topology evidence="6">Peripheral membrane protein</topology>
    </subcellularLocation>
    <subcellularLocation>
        <location evidence="4">Virion membrane</location>
        <topology evidence="4">Single-pass type I membrane protein</topology>
    </subcellularLocation>
</comment>
<dbReference type="Gene3D" id="2.170.40.20">
    <property type="entry name" value="Human immunodeficiency virus 1, Gp160, envelope glycoprotein"/>
    <property type="match status" value="2"/>
</dbReference>
<evidence type="ECO:0000256" key="21">
    <source>
        <dbReference type="ARBA" id="ARBA00022890"/>
    </source>
</evidence>
<dbReference type="GO" id="GO:0020002">
    <property type="term" value="C:host cell plasma membrane"/>
    <property type="evidence" value="ECO:0007669"/>
    <property type="project" value="UniProtKB-SubCell"/>
</dbReference>
<dbReference type="GO" id="GO:0019062">
    <property type="term" value="P:virion attachment to host cell"/>
    <property type="evidence" value="ECO:0007669"/>
    <property type="project" value="UniProtKB-UniRule"/>
</dbReference>
<keyword evidence="9 32" id="KW-1032">Host cell membrane</keyword>
<dbReference type="InterPro" id="IPR000777">
    <property type="entry name" value="HIV1_Gp120"/>
</dbReference>
<dbReference type="FunFam" id="2.170.40.20:FF:000003">
    <property type="entry name" value="Envelope glycoprotein gp160"/>
    <property type="match status" value="1"/>
</dbReference>
<dbReference type="GO" id="GO:1903911">
    <property type="term" value="P:positive regulation of receptor clustering"/>
    <property type="evidence" value="ECO:0007669"/>
    <property type="project" value="UniProtKB-UniRule"/>
</dbReference>
<evidence type="ECO:0000259" key="35">
    <source>
        <dbReference type="Pfam" id="PF00516"/>
    </source>
</evidence>
<keyword evidence="7 32" id="KW-1168">Fusion of virus membrane with host membrane</keyword>
<dbReference type="InterPro" id="IPR037527">
    <property type="entry name" value="Gp160"/>
</dbReference>